<reference evidence="1 2" key="1">
    <citation type="submission" date="2024-09" db="EMBL/GenBank/DDBJ databases">
        <authorList>
            <person name="Sun Q."/>
            <person name="Mori K."/>
        </authorList>
    </citation>
    <scope>NUCLEOTIDE SEQUENCE [LARGE SCALE GENOMIC DNA]</scope>
    <source>
        <strain evidence="1 2">TISTR 2452</strain>
    </source>
</reference>
<dbReference type="InterPro" id="IPR006439">
    <property type="entry name" value="HAD-SF_hydro_IA"/>
</dbReference>
<dbReference type="NCBIfam" id="TIGR01549">
    <property type="entry name" value="HAD-SF-IA-v1"/>
    <property type="match status" value="1"/>
</dbReference>
<dbReference type="SUPFAM" id="SSF56784">
    <property type="entry name" value="HAD-like"/>
    <property type="match status" value="1"/>
</dbReference>
<dbReference type="InterPro" id="IPR023214">
    <property type="entry name" value="HAD_sf"/>
</dbReference>
<dbReference type="PANTHER" id="PTHR43434:SF1">
    <property type="entry name" value="PHOSPHOGLYCOLATE PHOSPHATASE"/>
    <property type="match status" value="1"/>
</dbReference>
<accession>A0ABV5KNG5</accession>
<dbReference type="InterPro" id="IPR036412">
    <property type="entry name" value="HAD-like_sf"/>
</dbReference>
<keyword evidence="2" id="KW-1185">Reference proteome</keyword>
<dbReference type="EMBL" id="JBHMDO010000015">
    <property type="protein sequence ID" value="MFB9325918.1"/>
    <property type="molecule type" value="Genomic_DNA"/>
</dbReference>
<keyword evidence="1" id="KW-0378">Hydrolase</keyword>
<protein>
    <submittedName>
        <fullName evidence="1">HAD family hydrolase</fullName>
        <ecNumber evidence="1">3.-.-.-</ecNumber>
    </submittedName>
</protein>
<proteinExistence type="predicted"/>
<dbReference type="RefSeq" id="WP_377492660.1">
    <property type="nucleotide sequence ID" value="NZ_JBHMDO010000015.1"/>
</dbReference>
<evidence type="ECO:0000313" key="2">
    <source>
        <dbReference type="Proteomes" id="UP001589747"/>
    </source>
</evidence>
<gene>
    <name evidence="1" type="ORF">ACFFSY_08255</name>
</gene>
<dbReference type="Proteomes" id="UP001589747">
    <property type="component" value="Unassembled WGS sequence"/>
</dbReference>
<dbReference type="GO" id="GO:0016787">
    <property type="term" value="F:hydrolase activity"/>
    <property type="evidence" value="ECO:0007669"/>
    <property type="project" value="UniProtKB-KW"/>
</dbReference>
<sequence>MMIGAVEGVIFDMDNTVLRSRIDFAAMKAAVAAYLARIGSLPVNVIVQEHTTATLLALAAAQAGLTPEGYEGAMQICAEHEQAGMIDADLEDGAVELLEALQRRGLRLVIVTNNAHAAAVEALERTGIAPYFELVVGREQMTAMKPHPSGYQAAKAFFADIPEQGWISVGDSWIDARAACEANVPFVHYGATTEALDSRGIPYAGRIGQLRELLGFVEGREG</sequence>
<dbReference type="Gene3D" id="1.10.150.240">
    <property type="entry name" value="Putative phosphatase, domain 2"/>
    <property type="match status" value="1"/>
</dbReference>
<dbReference type="Gene3D" id="3.40.50.1000">
    <property type="entry name" value="HAD superfamily/HAD-like"/>
    <property type="match status" value="1"/>
</dbReference>
<dbReference type="Pfam" id="PF00702">
    <property type="entry name" value="Hydrolase"/>
    <property type="match status" value="1"/>
</dbReference>
<dbReference type="PRINTS" id="PR00413">
    <property type="entry name" value="HADHALOGNASE"/>
</dbReference>
<evidence type="ECO:0000313" key="1">
    <source>
        <dbReference type="EMBL" id="MFB9325918.1"/>
    </source>
</evidence>
<dbReference type="SFLD" id="SFLDS00003">
    <property type="entry name" value="Haloacid_Dehalogenase"/>
    <property type="match status" value="1"/>
</dbReference>
<dbReference type="PANTHER" id="PTHR43434">
    <property type="entry name" value="PHOSPHOGLYCOLATE PHOSPHATASE"/>
    <property type="match status" value="1"/>
</dbReference>
<name>A0ABV5KNG5_9BACL</name>
<organism evidence="1 2">
    <name type="scientific">Paenibacillus aurantiacus</name>
    <dbReference type="NCBI Taxonomy" id="1936118"/>
    <lineage>
        <taxon>Bacteria</taxon>
        <taxon>Bacillati</taxon>
        <taxon>Bacillota</taxon>
        <taxon>Bacilli</taxon>
        <taxon>Bacillales</taxon>
        <taxon>Paenibacillaceae</taxon>
        <taxon>Paenibacillus</taxon>
    </lineage>
</organism>
<comment type="caution">
    <text evidence="1">The sequence shown here is derived from an EMBL/GenBank/DDBJ whole genome shotgun (WGS) entry which is preliminary data.</text>
</comment>
<dbReference type="InterPro" id="IPR023198">
    <property type="entry name" value="PGP-like_dom2"/>
</dbReference>
<dbReference type="EC" id="3.-.-.-" evidence="1"/>
<dbReference type="InterPro" id="IPR050155">
    <property type="entry name" value="HAD-like_hydrolase_sf"/>
</dbReference>
<dbReference type="SFLD" id="SFLDG01129">
    <property type="entry name" value="C1.5:_HAD__Beta-PGM__Phosphata"/>
    <property type="match status" value="1"/>
</dbReference>